<accession>A0A2H0APB0</accession>
<dbReference type="PANTHER" id="PTHR30487:SF0">
    <property type="entry name" value="PREPILIN LEADER PEPTIDASE_N-METHYLTRANSFERASE-RELATED"/>
    <property type="match status" value="1"/>
</dbReference>
<dbReference type="GO" id="GO:0004190">
    <property type="term" value="F:aspartic-type endopeptidase activity"/>
    <property type="evidence" value="ECO:0007669"/>
    <property type="project" value="TreeGrafter"/>
</dbReference>
<dbReference type="InterPro" id="IPR050882">
    <property type="entry name" value="Prepilin_peptidase/N-MTase"/>
</dbReference>
<feature type="transmembrane region" description="Helical" evidence="1">
    <location>
        <begin position="79"/>
        <end position="97"/>
    </location>
</feature>
<proteinExistence type="predicted"/>
<reference evidence="3 4" key="1">
    <citation type="submission" date="2017-09" db="EMBL/GenBank/DDBJ databases">
        <title>Depth-based differentiation of microbial function through sediment-hosted aquifers and enrichment of novel symbionts in the deep terrestrial subsurface.</title>
        <authorList>
            <person name="Probst A.J."/>
            <person name="Ladd B."/>
            <person name="Jarett J.K."/>
            <person name="Geller-Mcgrath D.E."/>
            <person name="Sieber C.M."/>
            <person name="Emerson J.B."/>
            <person name="Anantharaman K."/>
            <person name="Thomas B.C."/>
            <person name="Malmstrom R."/>
            <person name="Stieglmeier M."/>
            <person name="Klingl A."/>
            <person name="Woyke T."/>
            <person name="Ryan C.M."/>
            <person name="Banfield J.F."/>
        </authorList>
    </citation>
    <scope>NUCLEOTIDE SEQUENCE [LARGE SCALE GENOMIC DNA]</scope>
    <source>
        <strain evidence="3">CG23_combo_of_CG06-09_8_20_14_all_42_19</strain>
    </source>
</reference>
<gene>
    <name evidence="3" type="ORF">COX15_00045</name>
</gene>
<feature type="transmembrane region" description="Helical" evidence="1">
    <location>
        <begin position="109"/>
        <end position="129"/>
    </location>
</feature>
<keyword evidence="1" id="KW-0472">Membrane</keyword>
<comment type="caution">
    <text evidence="3">The sequence shown here is derived from an EMBL/GenBank/DDBJ whole genome shotgun (WGS) entry which is preliminary data.</text>
</comment>
<evidence type="ECO:0000313" key="3">
    <source>
        <dbReference type="EMBL" id="PIP46680.1"/>
    </source>
</evidence>
<organism evidence="3 4">
    <name type="scientific">Candidatus Colwellbacteria bacterium CG23_combo_of_CG06-09_8_20_14_all_42_19</name>
    <dbReference type="NCBI Taxonomy" id="1974541"/>
    <lineage>
        <taxon>Bacteria</taxon>
        <taxon>Candidatus Colwelliibacteriota</taxon>
    </lineage>
</organism>
<keyword evidence="1" id="KW-1133">Transmembrane helix</keyword>
<protein>
    <recommendedName>
        <fullName evidence="2">Prepilin peptidase A24 N-terminal domain-containing protein</fullName>
    </recommendedName>
</protein>
<keyword evidence="1" id="KW-0812">Transmembrane</keyword>
<dbReference type="PANTHER" id="PTHR30487">
    <property type="entry name" value="TYPE 4 PREPILIN-LIKE PROTEINS LEADER PEPTIDE-PROCESSING ENZYME"/>
    <property type="match status" value="1"/>
</dbReference>
<dbReference type="Proteomes" id="UP000230007">
    <property type="component" value="Unassembled WGS sequence"/>
</dbReference>
<dbReference type="EMBL" id="PCSK01000001">
    <property type="protein sequence ID" value="PIP46680.1"/>
    <property type="molecule type" value="Genomic_DNA"/>
</dbReference>
<evidence type="ECO:0000259" key="2">
    <source>
        <dbReference type="Pfam" id="PF06750"/>
    </source>
</evidence>
<sequence>MVSFWVYFLLLAFGSAFGSFLNVVSLRFNPDEGGLLKDIYGRSHCPHCGRTLRWYELIPLVSFFIQLGKCRSCSAKLTLQYPIVELLSGAIFVLVPYNLLPAHPLLPAPYFFIFTWILVLLALLLMSIIDFHHRIIPDSINVFIAVIGL</sequence>
<dbReference type="InterPro" id="IPR010627">
    <property type="entry name" value="Prepilin_pept_A24_N"/>
</dbReference>
<feature type="non-terminal residue" evidence="3">
    <location>
        <position position="149"/>
    </location>
</feature>
<dbReference type="GO" id="GO:0006465">
    <property type="term" value="P:signal peptide processing"/>
    <property type="evidence" value="ECO:0007669"/>
    <property type="project" value="TreeGrafter"/>
</dbReference>
<feature type="domain" description="Prepilin peptidase A24 N-terminal" evidence="2">
    <location>
        <begin position="13"/>
        <end position="97"/>
    </location>
</feature>
<evidence type="ECO:0000313" key="4">
    <source>
        <dbReference type="Proteomes" id="UP000230007"/>
    </source>
</evidence>
<dbReference type="Pfam" id="PF06750">
    <property type="entry name" value="A24_N_bact"/>
    <property type="match status" value="1"/>
</dbReference>
<feature type="transmembrane region" description="Helical" evidence="1">
    <location>
        <begin position="6"/>
        <end position="28"/>
    </location>
</feature>
<evidence type="ECO:0000256" key="1">
    <source>
        <dbReference type="SAM" id="Phobius"/>
    </source>
</evidence>
<dbReference type="GO" id="GO:0005886">
    <property type="term" value="C:plasma membrane"/>
    <property type="evidence" value="ECO:0007669"/>
    <property type="project" value="TreeGrafter"/>
</dbReference>
<dbReference type="AlphaFoldDB" id="A0A2H0APB0"/>
<name>A0A2H0APB0_9BACT</name>